<gene>
    <name evidence="2" type="ORF">BSTOLATCC_MIC51081</name>
</gene>
<feature type="coiled-coil region" evidence="1">
    <location>
        <begin position="71"/>
        <end position="107"/>
    </location>
</feature>
<keyword evidence="3" id="KW-1185">Reference proteome</keyword>
<feature type="coiled-coil region" evidence="1">
    <location>
        <begin position="153"/>
        <end position="187"/>
    </location>
</feature>
<comment type="caution">
    <text evidence="2">The sequence shown here is derived from an EMBL/GenBank/DDBJ whole genome shotgun (WGS) entry which is preliminary data.</text>
</comment>
<keyword evidence="1" id="KW-0175">Coiled coil</keyword>
<accession>A0AAU9K4C3</accession>
<organism evidence="2 3">
    <name type="scientific">Blepharisma stoltei</name>
    <dbReference type="NCBI Taxonomy" id="1481888"/>
    <lineage>
        <taxon>Eukaryota</taxon>
        <taxon>Sar</taxon>
        <taxon>Alveolata</taxon>
        <taxon>Ciliophora</taxon>
        <taxon>Postciliodesmatophora</taxon>
        <taxon>Heterotrichea</taxon>
        <taxon>Heterotrichida</taxon>
        <taxon>Blepharismidae</taxon>
        <taxon>Blepharisma</taxon>
    </lineage>
</organism>
<protein>
    <submittedName>
        <fullName evidence="2">Uncharacterized protein</fullName>
    </submittedName>
</protein>
<dbReference type="Proteomes" id="UP001162131">
    <property type="component" value="Unassembled WGS sequence"/>
</dbReference>
<reference evidence="2" key="1">
    <citation type="submission" date="2021-09" db="EMBL/GenBank/DDBJ databases">
        <authorList>
            <consortium name="AG Swart"/>
            <person name="Singh M."/>
            <person name="Singh A."/>
            <person name="Seah K."/>
            <person name="Emmerich C."/>
        </authorList>
    </citation>
    <scope>NUCLEOTIDE SEQUENCE</scope>
    <source>
        <strain evidence="2">ATCC30299</strain>
    </source>
</reference>
<evidence type="ECO:0000256" key="1">
    <source>
        <dbReference type="SAM" id="Coils"/>
    </source>
</evidence>
<dbReference type="EMBL" id="CAJZBQ010000051">
    <property type="protein sequence ID" value="CAG9330493.1"/>
    <property type="molecule type" value="Genomic_DNA"/>
</dbReference>
<evidence type="ECO:0000313" key="2">
    <source>
        <dbReference type="EMBL" id="CAG9330493.1"/>
    </source>
</evidence>
<proteinExistence type="predicted"/>
<sequence length="221" mass="26651">MEKSIKRAKKFQLEKVNSKNAFTYKVKENKSKLEIYEEQKTIEKINTLNQSLEASKKKREDYLKGIAEKLSDVSQRRKKKVMEELRKEEERQTLRNREFDVKELNREKIREQTKEWYTQQAQLLSEWNSLRRSDHYENFTKNQYNLNTTMKKILNKQQEKDNFIKRIKDTEKKLSQVKKNIDETLNINKEIIGIDVNNAIIALHKKKYKEFSKTTDQTAII</sequence>
<evidence type="ECO:0000313" key="3">
    <source>
        <dbReference type="Proteomes" id="UP001162131"/>
    </source>
</evidence>
<name>A0AAU9K4C3_9CILI</name>
<dbReference type="AlphaFoldDB" id="A0AAU9K4C3"/>